<dbReference type="OrthoDB" id="2959108at2759"/>
<feature type="compositionally biased region" description="Basic and acidic residues" evidence="3">
    <location>
        <begin position="468"/>
        <end position="484"/>
    </location>
</feature>
<reference evidence="6 7" key="1">
    <citation type="journal article" date="2017" name="Nat. Ecol. Evol.">
        <title>Scallop genome provides insights into evolution of bilaterian karyotype and development.</title>
        <authorList>
            <person name="Wang S."/>
            <person name="Zhang J."/>
            <person name="Jiao W."/>
            <person name="Li J."/>
            <person name="Xun X."/>
            <person name="Sun Y."/>
            <person name="Guo X."/>
            <person name="Huan P."/>
            <person name="Dong B."/>
            <person name="Zhang L."/>
            <person name="Hu X."/>
            <person name="Sun X."/>
            <person name="Wang J."/>
            <person name="Zhao C."/>
            <person name="Wang Y."/>
            <person name="Wang D."/>
            <person name="Huang X."/>
            <person name="Wang R."/>
            <person name="Lv J."/>
            <person name="Li Y."/>
            <person name="Zhang Z."/>
            <person name="Liu B."/>
            <person name="Lu W."/>
            <person name="Hui Y."/>
            <person name="Liang J."/>
            <person name="Zhou Z."/>
            <person name="Hou R."/>
            <person name="Li X."/>
            <person name="Liu Y."/>
            <person name="Li H."/>
            <person name="Ning X."/>
            <person name="Lin Y."/>
            <person name="Zhao L."/>
            <person name="Xing Q."/>
            <person name="Dou J."/>
            <person name="Li Y."/>
            <person name="Mao J."/>
            <person name="Guo H."/>
            <person name="Dou H."/>
            <person name="Li T."/>
            <person name="Mu C."/>
            <person name="Jiang W."/>
            <person name="Fu Q."/>
            <person name="Fu X."/>
            <person name="Miao Y."/>
            <person name="Liu J."/>
            <person name="Yu Q."/>
            <person name="Li R."/>
            <person name="Liao H."/>
            <person name="Li X."/>
            <person name="Kong Y."/>
            <person name="Jiang Z."/>
            <person name="Chourrout D."/>
            <person name="Li R."/>
            <person name="Bao Z."/>
        </authorList>
    </citation>
    <scope>NUCLEOTIDE SEQUENCE [LARGE SCALE GENOMIC DNA]</scope>
    <source>
        <strain evidence="6 7">PY_sf001</strain>
    </source>
</reference>
<evidence type="ECO:0000313" key="7">
    <source>
        <dbReference type="Proteomes" id="UP000242188"/>
    </source>
</evidence>
<dbReference type="SUPFAM" id="SSF47807">
    <property type="entry name" value="5' to 3' exonuclease, C-terminal subdomain"/>
    <property type="match status" value="1"/>
</dbReference>
<dbReference type="GO" id="GO:0017108">
    <property type="term" value="F:5'-flap endonuclease activity"/>
    <property type="evidence" value="ECO:0007669"/>
    <property type="project" value="TreeGrafter"/>
</dbReference>
<evidence type="ECO:0000256" key="1">
    <source>
        <dbReference type="ARBA" id="ARBA00022722"/>
    </source>
</evidence>
<dbReference type="Gene3D" id="3.40.50.1010">
    <property type="entry name" value="5'-nuclease"/>
    <property type="match status" value="1"/>
</dbReference>
<feature type="domain" description="XPG-I" evidence="4">
    <location>
        <begin position="120"/>
        <end position="191"/>
    </location>
</feature>
<proteinExistence type="predicted"/>
<protein>
    <submittedName>
        <fullName evidence="6">Flap endonuclease GEN-like 1</fullName>
    </submittedName>
</protein>
<dbReference type="Pfam" id="PF00752">
    <property type="entry name" value="XPG_N"/>
    <property type="match status" value="1"/>
</dbReference>
<dbReference type="SMART" id="SM00484">
    <property type="entry name" value="XPGI"/>
    <property type="match status" value="1"/>
</dbReference>
<feature type="region of interest" description="Disordered" evidence="3">
    <location>
        <begin position="468"/>
        <end position="499"/>
    </location>
</feature>
<dbReference type="PANTHER" id="PTHR11081:SF70">
    <property type="entry name" value="FLAP ENDONUCLEASE GEN HOMOLOG 1"/>
    <property type="match status" value="1"/>
</dbReference>
<keyword evidence="7" id="KW-1185">Reference proteome</keyword>
<evidence type="ECO:0000256" key="2">
    <source>
        <dbReference type="ARBA" id="ARBA00022801"/>
    </source>
</evidence>
<dbReference type="InterPro" id="IPR006084">
    <property type="entry name" value="XPG/Rad2"/>
</dbReference>
<evidence type="ECO:0000259" key="4">
    <source>
        <dbReference type="SMART" id="SM00484"/>
    </source>
</evidence>
<evidence type="ECO:0000313" key="6">
    <source>
        <dbReference type="EMBL" id="OWF44466.1"/>
    </source>
</evidence>
<organism evidence="6 7">
    <name type="scientific">Mizuhopecten yessoensis</name>
    <name type="common">Japanese scallop</name>
    <name type="synonym">Patinopecten yessoensis</name>
    <dbReference type="NCBI Taxonomy" id="6573"/>
    <lineage>
        <taxon>Eukaryota</taxon>
        <taxon>Metazoa</taxon>
        <taxon>Spiralia</taxon>
        <taxon>Lophotrochozoa</taxon>
        <taxon>Mollusca</taxon>
        <taxon>Bivalvia</taxon>
        <taxon>Autobranchia</taxon>
        <taxon>Pteriomorphia</taxon>
        <taxon>Pectinida</taxon>
        <taxon>Pectinoidea</taxon>
        <taxon>Pectinidae</taxon>
        <taxon>Mizuhopecten</taxon>
    </lineage>
</organism>
<dbReference type="STRING" id="6573.A0A210Q6V6"/>
<dbReference type="InterPro" id="IPR006085">
    <property type="entry name" value="XPG_DNA_repair_N"/>
</dbReference>
<feature type="domain" description="XPG N-terminal" evidence="5">
    <location>
        <begin position="1"/>
        <end position="96"/>
    </location>
</feature>
<dbReference type="PANTHER" id="PTHR11081">
    <property type="entry name" value="FLAP ENDONUCLEASE FAMILY MEMBER"/>
    <property type="match status" value="1"/>
</dbReference>
<name>A0A210Q6V6_MIZYE</name>
<dbReference type="GO" id="GO:0000400">
    <property type="term" value="F:four-way junction DNA binding"/>
    <property type="evidence" value="ECO:0007669"/>
    <property type="project" value="TreeGrafter"/>
</dbReference>
<dbReference type="InterPro" id="IPR029060">
    <property type="entry name" value="PIN-like_dom_sf"/>
</dbReference>
<dbReference type="SUPFAM" id="SSF88723">
    <property type="entry name" value="PIN domain-like"/>
    <property type="match status" value="1"/>
</dbReference>
<dbReference type="SMART" id="SM00485">
    <property type="entry name" value="XPGN"/>
    <property type="match status" value="1"/>
</dbReference>
<dbReference type="InterPro" id="IPR006086">
    <property type="entry name" value="XPG-I_dom"/>
</dbReference>
<comment type="caution">
    <text evidence="6">The sequence shown here is derived from an EMBL/GenBank/DDBJ whole genome shotgun (WGS) entry which is preliminary data.</text>
</comment>
<accession>A0A210Q6V6</accession>
<dbReference type="CDD" id="cd09869">
    <property type="entry name" value="PIN_GEN1"/>
    <property type="match status" value="1"/>
</dbReference>
<sequence length="499" mass="56355">MGVKTLWPILEDAIDTEDKSIRAQSLRGKLVAVDLSSWVVEFQQVSSIKNLYIRNLYCRTTELLGYGIKLIFVADGIASKMKAAEIKKRKEAQGGEARSSMDYSRAKFLFILKKCEELLKILGVPFLYSDGEGEALCAALNAEGKVDGVMTSDVDAFLYGATTVYRNYRTESGVHYVDVYKMDKIQSELGLDRRAMVVCALLVGCDWHRKGLEGVGIKKALELIDSIKKLGQDPLDRLCGWKNNKEIKELDKVVKSKHCSNCDHEGGKSSHKSEGCGYCGTSVSCLSYKPNPTAESDTTTPPTKPCRCSWHQRKNHELELRLWNKAMTDETFPNQEIIEEFLGTRQDSKSFDPTFRPIDVCGAKIFMTEYFPSMNSKAGKIYSNMANVLVQLQLHNMKDSLKPSTTLKPLRIMKTHKKMAGDQLEVRWSKLDEDKESSVEFYTVTSETNCFKEKFPVMTAKYFEEVQSKKGVKRKAEPPVDGRSSKSQPSMKQFFKTVK</sequence>
<evidence type="ECO:0000259" key="5">
    <source>
        <dbReference type="SMART" id="SM00485"/>
    </source>
</evidence>
<dbReference type="Proteomes" id="UP000242188">
    <property type="component" value="Unassembled WGS sequence"/>
</dbReference>
<gene>
    <name evidence="6" type="ORF">KP79_PYT15084</name>
</gene>
<dbReference type="EMBL" id="NEDP02004772">
    <property type="protein sequence ID" value="OWF44466.1"/>
    <property type="molecule type" value="Genomic_DNA"/>
</dbReference>
<keyword evidence="2" id="KW-0378">Hydrolase</keyword>
<keyword evidence="1" id="KW-0540">Nuclease</keyword>
<evidence type="ECO:0000256" key="3">
    <source>
        <dbReference type="SAM" id="MobiDB-lite"/>
    </source>
</evidence>
<keyword evidence="6" id="KW-0255">Endonuclease</keyword>
<dbReference type="Gene3D" id="1.10.150.20">
    <property type="entry name" value="5' to 3' exonuclease, C-terminal subdomain"/>
    <property type="match status" value="1"/>
</dbReference>
<dbReference type="InterPro" id="IPR036279">
    <property type="entry name" value="5-3_exonuclease_C_sf"/>
</dbReference>
<dbReference type="Pfam" id="PF00867">
    <property type="entry name" value="XPG_I"/>
    <property type="match status" value="1"/>
</dbReference>
<dbReference type="PRINTS" id="PR00853">
    <property type="entry name" value="XPGRADSUPER"/>
</dbReference>
<dbReference type="AlphaFoldDB" id="A0A210Q6V6"/>